<evidence type="ECO:0000313" key="2">
    <source>
        <dbReference type="Proteomes" id="UP000887159"/>
    </source>
</evidence>
<organism evidence="1 2">
    <name type="scientific">Trichonephila clavipes</name>
    <name type="common">Golden silk orbweaver</name>
    <name type="synonym">Nephila clavipes</name>
    <dbReference type="NCBI Taxonomy" id="2585209"/>
    <lineage>
        <taxon>Eukaryota</taxon>
        <taxon>Metazoa</taxon>
        <taxon>Ecdysozoa</taxon>
        <taxon>Arthropoda</taxon>
        <taxon>Chelicerata</taxon>
        <taxon>Arachnida</taxon>
        <taxon>Araneae</taxon>
        <taxon>Araneomorphae</taxon>
        <taxon>Entelegynae</taxon>
        <taxon>Araneoidea</taxon>
        <taxon>Nephilidae</taxon>
        <taxon>Trichonephila</taxon>
    </lineage>
</organism>
<dbReference type="EMBL" id="BMAU01021339">
    <property type="protein sequence ID" value="GFY16502.1"/>
    <property type="molecule type" value="Genomic_DNA"/>
</dbReference>
<evidence type="ECO:0000313" key="1">
    <source>
        <dbReference type="EMBL" id="GFY16502.1"/>
    </source>
</evidence>
<name>A0A8X6SMI7_TRICX</name>
<keyword evidence="1" id="KW-0808">Transferase</keyword>
<comment type="caution">
    <text evidence="1">The sequence shown here is derived from an EMBL/GenBank/DDBJ whole genome shotgun (WGS) entry which is preliminary data.</text>
</comment>
<keyword evidence="1" id="KW-0548">Nucleotidyltransferase</keyword>
<gene>
    <name evidence="1" type="primary">RF55_23213</name>
    <name evidence="1" type="ORF">TNCV_735311</name>
</gene>
<accession>A0A8X6SMI7</accession>
<dbReference type="AlphaFoldDB" id="A0A8X6SMI7"/>
<keyword evidence="2" id="KW-1185">Reference proteome</keyword>
<dbReference type="Proteomes" id="UP000887159">
    <property type="component" value="Unassembled WGS sequence"/>
</dbReference>
<protein>
    <submittedName>
        <fullName evidence="1">Reverse transcriptase</fullName>
    </submittedName>
</protein>
<keyword evidence="1" id="KW-0695">RNA-directed DNA polymerase</keyword>
<proteinExistence type="predicted"/>
<reference evidence="1" key="1">
    <citation type="submission" date="2020-08" db="EMBL/GenBank/DDBJ databases">
        <title>Multicomponent nature underlies the extraordinary mechanical properties of spider dragline silk.</title>
        <authorList>
            <person name="Kono N."/>
            <person name="Nakamura H."/>
            <person name="Mori M."/>
            <person name="Yoshida Y."/>
            <person name="Ohtoshi R."/>
            <person name="Malay A.D."/>
            <person name="Moran D.A.P."/>
            <person name="Tomita M."/>
            <person name="Numata K."/>
            <person name="Arakawa K."/>
        </authorList>
    </citation>
    <scope>NUCLEOTIDE SEQUENCE</scope>
</reference>
<dbReference type="GO" id="GO:0003964">
    <property type="term" value="F:RNA-directed DNA polymerase activity"/>
    <property type="evidence" value="ECO:0007669"/>
    <property type="project" value="UniProtKB-KW"/>
</dbReference>
<sequence>MTRHASIRFYSFVAIALPSKQLDLIHMISNKVEAIPDKPKSCALETIKQRYPANEWFHTYTDDTYLPETNGAGVGWFFRLFEDSLAVGENATNYDGEVSAIISYGWTVALQRDPSHVRIQGNEKADQKAKQGVESSQLEVTLTLRRAKSPIFTYIDKCSAMIQKTKSFGKSWETQVTVEPTLRHQKRAEAVACFRLTNGDDFLGVYIHPLGLAADEAFSLSGHARMNGDHLLQCTGLDEYPNDNVVSWYWEADHQMVKKPSTSIG</sequence>